<dbReference type="GO" id="GO:0061630">
    <property type="term" value="F:ubiquitin protein ligase activity"/>
    <property type="evidence" value="ECO:0007669"/>
    <property type="project" value="InterPro"/>
</dbReference>
<dbReference type="Proteomes" id="UP000734854">
    <property type="component" value="Unassembled WGS sequence"/>
</dbReference>
<evidence type="ECO:0000256" key="1">
    <source>
        <dbReference type="ARBA" id="ARBA00022679"/>
    </source>
</evidence>
<evidence type="ECO:0000259" key="6">
    <source>
        <dbReference type="PROSITE" id="PS50879"/>
    </source>
</evidence>
<dbReference type="SUPFAM" id="SSF56204">
    <property type="entry name" value="Hect, E3 ligase catalytic domain"/>
    <property type="match status" value="1"/>
</dbReference>
<keyword evidence="4" id="KW-1133">Transmembrane helix</keyword>
<sequence>MLPCYKYGLQKLQIKLRRLKEHLKWWNEDVFGNIHDKVKLEEERYAAAKKKFDADHSVVNRIQMGESQASLFKTLHMEEMFWKQKEATKWMGEGDRNIKLFHNLIQKRRLAGRIFRIWERGSCLEKAELIQASGLSFFENLLANEEIKQVVWDIHEDGVAGPDGFSVAFYKECWEPIKEDVFEAVLDFFNGGTFPRGMAATTLVLIQKVRGGNMILKLDMAKVYDRVQWAFLLNVMKAFSVFLFNVIDVVYWRKPNCGFKLNTDGCAKGNPGLSFYGAIVRDHEGKVIFAWHGLIGMGSNLRAELFGILKGLELCIDKHLFPLWLESDSLVALKILQFSWFCWEIRNMVIRIQKIIRDYCIRFSHVYGEANVTAEYLVNQTYRGPTERILGGHEIDRNLLGFVGWDWIVLSKNFIIGAFAEGRIYNFDDLKVIVHSVPEVVFVNSKLSDKLEQQMRDPLQDGSISTSVFVNGSLEVEYAEEVGTGLGHTMEFYTLVSHEFQKAGLGMWREDLCCNVGDSEFVSAPLGLFPRPWSTTTGVLGGIDFSDVIETFLLLCKRVAKAIKDRRILDIPFSSCFYKIMLEQSFDPELGMTLLGFQAIVNRKRFVESVSGESHRSPKVLNIESLEEYVALVVDATIGSGIASQVDAFKSGFNEVFPLKALQIFTKDELEELLCGEQDSWDGCPLVLTTSFYLQLQRGSCDADLDLPSVMTCANYLKIPLYSTKYLLLILFYFYILAFLIIIQANMLFSAMPNLS</sequence>
<evidence type="ECO:0000313" key="8">
    <source>
        <dbReference type="Proteomes" id="UP000734854"/>
    </source>
</evidence>
<dbReference type="GO" id="GO:0004523">
    <property type="term" value="F:RNA-DNA hybrid ribonuclease activity"/>
    <property type="evidence" value="ECO:0007669"/>
    <property type="project" value="InterPro"/>
</dbReference>
<evidence type="ECO:0000313" key="7">
    <source>
        <dbReference type="EMBL" id="KAG6503717.1"/>
    </source>
</evidence>
<feature type="domain" description="RNase H type-1" evidence="6">
    <location>
        <begin position="255"/>
        <end position="387"/>
    </location>
</feature>
<dbReference type="Pfam" id="PF00632">
    <property type="entry name" value="HECT"/>
    <property type="match status" value="1"/>
</dbReference>
<dbReference type="EMBL" id="JACMSC010000010">
    <property type="protein sequence ID" value="KAG6503717.1"/>
    <property type="molecule type" value="Genomic_DNA"/>
</dbReference>
<dbReference type="Gene3D" id="3.30.420.10">
    <property type="entry name" value="Ribonuclease H-like superfamily/Ribonuclease H"/>
    <property type="match status" value="1"/>
</dbReference>
<dbReference type="PANTHER" id="PTHR45670:SF10">
    <property type="entry name" value="E3 UBIQUITIN-PROTEIN LIGASE UPL4"/>
    <property type="match status" value="1"/>
</dbReference>
<dbReference type="InterPro" id="IPR000569">
    <property type="entry name" value="HECT_dom"/>
</dbReference>
<dbReference type="InterPro" id="IPR036397">
    <property type="entry name" value="RNaseH_sf"/>
</dbReference>
<comment type="caution">
    <text evidence="3">Lacks conserved residue(s) required for the propagation of feature annotation.</text>
</comment>
<dbReference type="Gene3D" id="3.90.1750.10">
    <property type="entry name" value="Hect, E3 ligase catalytic domains"/>
    <property type="match status" value="1"/>
</dbReference>
<organism evidence="7 8">
    <name type="scientific">Zingiber officinale</name>
    <name type="common">Ginger</name>
    <name type="synonym">Amomum zingiber</name>
    <dbReference type="NCBI Taxonomy" id="94328"/>
    <lineage>
        <taxon>Eukaryota</taxon>
        <taxon>Viridiplantae</taxon>
        <taxon>Streptophyta</taxon>
        <taxon>Embryophyta</taxon>
        <taxon>Tracheophyta</taxon>
        <taxon>Spermatophyta</taxon>
        <taxon>Magnoliopsida</taxon>
        <taxon>Liliopsida</taxon>
        <taxon>Zingiberales</taxon>
        <taxon>Zingiberaceae</taxon>
        <taxon>Zingiber</taxon>
    </lineage>
</organism>
<dbReference type="PANTHER" id="PTHR45670">
    <property type="entry name" value="E3 UBIQUITIN-PROTEIN LIGASE TRIP12"/>
    <property type="match status" value="1"/>
</dbReference>
<dbReference type="Pfam" id="PF13456">
    <property type="entry name" value="RVT_3"/>
    <property type="match status" value="1"/>
</dbReference>
<dbReference type="PROSITE" id="PS50879">
    <property type="entry name" value="RNASE_H_1"/>
    <property type="match status" value="1"/>
</dbReference>
<feature type="transmembrane region" description="Helical" evidence="4">
    <location>
        <begin position="726"/>
        <end position="749"/>
    </location>
</feature>
<dbReference type="SMART" id="SM00119">
    <property type="entry name" value="HECTc"/>
    <property type="match status" value="1"/>
</dbReference>
<evidence type="ECO:0000256" key="4">
    <source>
        <dbReference type="SAM" id="Phobius"/>
    </source>
</evidence>
<gene>
    <name evidence="7" type="ORF">ZIOFF_036041</name>
</gene>
<dbReference type="InterPro" id="IPR035983">
    <property type="entry name" value="Hect_E3_ubiquitin_ligase"/>
</dbReference>
<evidence type="ECO:0000256" key="3">
    <source>
        <dbReference type="PROSITE-ProRule" id="PRU00104"/>
    </source>
</evidence>
<keyword evidence="4" id="KW-0812">Transmembrane</keyword>
<dbReference type="InterPro" id="IPR045322">
    <property type="entry name" value="HECTD1/TRIP12-like"/>
</dbReference>
<evidence type="ECO:0000259" key="5">
    <source>
        <dbReference type="PROSITE" id="PS50237"/>
    </source>
</evidence>
<protein>
    <submittedName>
        <fullName evidence="7">Uncharacterized protein</fullName>
    </submittedName>
</protein>
<keyword evidence="8" id="KW-1185">Reference proteome</keyword>
<reference evidence="7 8" key="1">
    <citation type="submission" date="2020-08" db="EMBL/GenBank/DDBJ databases">
        <title>Plant Genome Project.</title>
        <authorList>
            <person name="Zhang R.-G."/>
        </authorList>
    </citation>
    <scope>NUCLEOTIDE SEQUENCE [LARGE SCALE GENOMIC DNA]</scope>
    <source>
        <tissue evidence="7">Rhizome</tissue>
    </source>
</reference>
<dbReference type="SUPFAM" id="SSF53098">
    <property type="entry name" value="Ribonuclease H-like"/>
    <property type="match status" value="1"/>
</dbReference>
<dbReference type="InterPro" id="IPR044730">
    <property type="entry name" value="RNase_H-like_dom_plant"/>
</dbReference>
<dbReference type="PROSITE" id="PS50237">
    <property type="entry name" value="HECT"/>
    <property type="match status" value="1"/>
</dbReference>
<keyword evidence="2 3" id="KW-0833">Ubl conjugation pathway</keyword>
<feature type="transmembrane region" description="Helical" evidence="4">
    <location>
        <begin position="229"/>
        <end position="252"/>
    </location>
</feature>
<dbReference type="AlphaFoldDB" id="A0A8J5GPP9"/>
<comment type="caution">
    <text evidence="7">The sequence shown here is derived from an EMBL/GenBank/DDBJ whole genome shotgun (WGS) entry which is preliminary data.</text>
</comment>
<dbReference type="GO" id="GO:0003676">
    <property type="term" value="F:nucleic acid binding"/>
    <property type="evidence" value="ECO:0007669"/>
    <property type="project" value="InterPro"/>
</dbReference>
<dbReference type="InterPro" id="IPR002156">
    <property type="entry name" value="RNaseH_domain"/>
</dbReference>
<name>A0A8J5GPP9_ZINOF</name>
<dbReference type="CDD" id="cd06222">
    <property type="entry name" value="RNase_H_like"/>
    <property type="match status" value="1"/>
</dbReference>
<dbReference type="InterPro" id="IPR012337">
    <property type="entry name" value="RNaseH-like_sf"/>
</dbReference>
<keyword evidence="1" id="KW-0808">Transferase</keyword>
<keyword evidence="4" id="KW-0472">Membrane</keyword>
<accession>A0A8J5GPP9</accession>
<dbReference type="GO" id="GO:0000209">
    <property type="term" value="P:protein polyubiquitination"/>
    <property type="evidence" value="ECO:0007669"/>
    <property type="project" value="TreeGrafter"/>
</dbReference>
<evidence type="ECO:0000256" key="2">
    <source>
        <dbReference type="ARBA" id="ARBA00022786"/>
    </source>
</evidence>
<feature type="domain" description="HECT" evidence="5">
    <location>
        <begin position="474"/>
        <end position="739"/>
    </location>
</feature>
<dbReference type="GO" id="GO:0043161">
    <property type="term" value="P:proteasome-mediated ubiquitin-dependent protein catabolic process"/>
    <property type="evidence" value="ECO:0007669"/>
    <property type="project" value="TreeGrafter"/>
</dbReference>
<proteinExistence type="predicted"/>